<dbReference type="GO" id="GO:0061512">
    <property type="term" value="P:protein localization to cilium"/>
    <property type="evidence" value="ECO:0007669"/>
    <property type="project" value="TreeGrafter"/>
</dbReference>
<protein>
    <submittedName>
        <fullName evidence="3">Uncharacterized protein</fullName>
    </submittedName>
</protein>
<dbReference type="OrthoDB" id="10260567at2759"/>
<evidence type="ECO:0000313" key="3">
    <source>
        <dbReference type="EnsemblMetazoa" id="Aqu2.1.03994_001"/>
    </source>
</evidence>
<dbReference type="InterPro" id="IPR011990">
    <property type="entry name" value="TPR-like_helical_dom_sf"/>
</dbReference>
<evidence type="ECO:0000256" key="2">
    <source>
        <dbReference type="ARBA" id="ARBA00022737"/>
    </source>
</evidence>
<dbReference type="GO" id="GO:0035721">
    <property type="term" value="P:intraciliary retrograde transport"/>
    <property type="evidence" value="ECO:0007669"/>
    <property type="project" value="TreeGrafter"/>
</dbReference>
<keyword evidence="2" id="KW-0677">Repeat</keyword>
<dbReference type="GO" id="GO:0097730">
    <property type="term" value="C:non-motile cilium"/>
    <property type="evidence" value="ECO:0007669"/>
    <property type="project" value="TreeGrafter"/>
</dbReference>
<dbReference type="AlphaFoldDB" id="A0A1X7SPG9"/>
<reference evidence="3" key="1">
    <citation type="submission" date="2017-05" db="UniProtKB">
        <authorList>
            <consortium name="EnsemblMetazoa"/>
        </authorList>
    </citation>
    <scope>IDENTIFICATION</scope>
</reference>
<organism evidence="3">
    <name type="scientific">Amphimedon queenslandica</name>
    <name type="common">Sponge</name>
    <dbReference type="NCBI Taxonomy" id="400682"/>
    <lineage>
        <taxon>Eukaryota</taxon>
        <taxon>Metazoa</taxon>
        <taxon>Porifera</taxon>
        <taxon>Demospongiae</taxon>
        <taxon>Heteroscleromorpha</taxon>
        <taxon>Haplosclerida</taxon>
        <taxon>Niphatidae</taxon>
        <taxon>Amphimedon</taxon>
    </lineage>
</organism>
<dbReference type="eggNOG" id="KOG2041">
    <property type="taxonomic scope" value="Eukaryota"/>
</dbReference>
<dbReference type="SUPFAM" id="SSF48452">
    <property type="entry name" value="TPR-like"/>
    <property type="match status" value="1"/>
</dbReference>
<dbReference type="STRING" id="400682.A0A1X7SPG9"/>
<evidence type="ECO:0000256" key="1">
    <source>
        <dbReference type="ARBA" id="ARBA00022574"/>
    </source>
</evidence>
<accession>A0A1X7SPG9</accession>
<proteinExistence type="predicted"/>
<dbReference type="GO" id="GO:0030991">
    <property type="term" value="C:intraciliary transport particle A"/>
    <property type="evidence" value="ECO:0007669"/>
    <property type="project" value="TreeGrafter"/>
</dbReference>
<dbReference type="Gene3D" id="1.25.40.470">
    <property type="match status" value="1"/>
</dbReference>
<keyword evidence="1" id="KW-0853">WD repeat</keyword>
<dbReference type="InterPro" id="IPR039857">
    <property type="entry name" value="Ift122/121"/>
</dbReference>
<dbReference type="GO" id="GO:1905515">
    <property type="term" value="P:non-motile cilium assembly"/>
    <property type="evidence" value="ECO:0007669"/>
    <property type="project" value="TreeGrafter"/>
</dbReference>
<dbReference type="PANTHER" id="PTHR12764">
    <property type="entry name" value="WD REPEAT DOMAIN-RELATED"/>
    <property type="match status" value="1"/>
</dbReference>
<name>A0A1X7SPG9_AMPQE</name>
<dbReference type="PANTHER" id="PTHR12764:SF5">
    <property type="entry name" value="LD29485P"/>
    <property type="match status" value="1"/>
</dbReference>
<dbReference type="InParanoid" id="A0A1X7SPG9"/>
<dbReference type="EnsemblMetazoa" id="Aqu2.1.03994_001">
    <property type="protein sequence ID" value="Aqu2.1.03994_001"/>
    <property type="gene ID" value="Aqu2.1.03994"/>
</dbReference>
<sequence length="168" mass="19300">GIQFVKRLQKLTVIAALYHVALLFGQRRTESEIPTPILKSKEVVRAEVAAYYDDFDEAERLYIQMDRKDLAIELRVKLGHWFRVLQLLKSDGSLATDVQMAQAWNSIGDYYAERDMWEHALGYYTQASNTELMAKAFFILEKFDSLESLADGLPVNHPLLPGSFKTLR</sequence>